<accession>T0FDK9</accession>
<evidence type="ECO:0000313" key="2">
    <source>
        <dbReference type="EMBL" id="EQA45956.1"/>
    </source>
</evidence>
<gene>
    <name evidence="2" type="ORF">LEP1GSC050_4353</name>
</gene>
<dbReference type="Proteomes" id="UP000015454">
    <property type="component" value="Unassembled WGS sequence"/>
</dbReference>
<dbReference type="RefSeq" id="WP_010568939.1">
    <property type="nucleotide sequence ID" value="NZ_AHMO02000008.1"/>
</dbReference>
<dbReference type="EMBL" id="AHMO02000008">
    <property type="protein sequence ID" value="EQA45956.1"/>
    <property type="molecule type" value="Genomic_DNA"/>
</dbReference>
<dbReference type="OrthoDB" id="330022at2"/>
<comment type="caution">
    <text evidence="2">The sequence shown here is derived from an EMBL/GenBank/DDBJ whole genome shotgun (WGS) entry which is preliminary data.</text>
</comment>
<proteinExistence type="predicted"/>
<keyword evidence="1" id="KW-1133">Transmembrane helix</keyword>
<keyword evidence="1" id="KW-0472">Membrane</keyword>
<evidence type="ECO:0000256" key="1">
    <source>
        <dbReference type="SAM" id="Phobius"/>
    </source>
</evidence>
<reference evidence="2" key="1">
    <citation type="submission" date="2013-05" db="EMBL/GenBank/DDBJ databases">
        <authorList>
            <person name="Harkins D.M."/>
            <person name="Durkin A.S."/>
            <person name="Brinkac L.M."/>
            <person name="Haft D.H."/>
            <person name="Selengut J.D."/>
            <person name="Sanka R."/>
            <person name="DePew J."/>
            <person name="Purushe J."/>
            <person name="Hartskeerl R.A."/>
            <person name="Ahmed A."/>
            <person name="van der Linden H."/>
            <person name="Goris M.G.A."/>
            <person name="Vinetz J.M."/>
            <person name="Sutton G.G."/>
            <person name="Nierman W.C."/>
            <person name="Fouts D.E."/>
        </authorList>
    </citation>
    <scope>NUCLEOTIDE SEQUENCE [LARGE SCALE GENOMIC DNA]</scope>
    <source>
        <strain evidence="2">5399</strain>
    </source>
</reference>
<dbReference type="AlphaFoldDB" id="T0FDK9"/>
<dbReference type="STRING" id="1049789.LEP1GSC050_4353"/>
<sequence length="226" mass="25358">MRIEIVAAIKERLANQINEIRNVLRKKIDLETWMDDPLRSGIVRYSTLFAVTSILNAINILIYVYVKDFNPNATIEGLYAQKEIGSIVYFFSHYPQNIFGFVLLWGMMPILLGACWYVSFTILKGKGENPSKPTILLLSLNTLLIPILGIAAQEVFSLLKFPFVAGKIIPLILTFLWAVLTLGTYIGSLLYAIQGFRKQFDQPTGRAAVIALSPAVFALIGYALFY</sequence>
<feature type="transmembrane region" description="Helical" evidence="1">
    <location>
        <begin position="205"/>
        <end position="225"/>
    </location>
</feature>
<organism evidence="2 3">
    <name type="scientific">Leptospira broomii serovar Hurstbridge str. 5399</name>
    <dbReference type="NCBI Taxonomy" id="1049789"/>
    <lineage>
        <taxon>Bacteria</taxon>
        <taxon>Pseudomonadati</taxon>
        <taxon>Spirochaetota</taxon>
        <taxon>Spirochaetia</taxon>
        <taxon>Leptospirales</taxon>
        <taxon>Leptospiraceae</taxon>
        <taxon>Leptospira</taxon>
    </lineage>
</organism>
<feature type="transmembrane region" description="Helical" evidence="1">
    <location>
        <begin position="135"/>
        <end position="156"/>
    </location>
</feature>
<feature type="transmembrane region" description="Helical" evidence="1">
    <location>
        <begin position="42"/>
        <end position="66"/>
    </location>
</feature>
<protein>
    <recommendedName>
        <fullName evidence="4">Yip1 domain protein</fullName>
    </recommendedName>
</protein>
<evidence type="ECO:0000313" key="3">
    <source>
        <dbReference type="Proteomes" id="UP000015454"/>
    </source>
</evidence>
<feature type="transmembrane region" description="Helical" evidence="1">
    <location>
        <begin position="98"/>
        <end position="123"/>
    </location>
</feature>
<keyword evidence="1" id="KW-0812">Transmembrane</keyword>
<keyword evidence="3" id="KW-1185">Reference proteome</keyword>
<name>T0FDK9_9LEPT</name>
<feature type="transmembrane region" description="Helical" evidence="1">
    <location>
        <begin position="168"/>
        <end position="193"/>
    </location>
</feature>
<evidence type="ECO:0008006" key="4">
    <source>
        <dbReference type="Google" id="ProtNLM"/>
    </source>
</evidence>